<dbReference type="InterPro" id="IPR006128">
    <property type="entry name" value="Lipoprotein_PsaA-like"/>
</dbReference>
<dbReference type="GO" id="GO:0007155">
    <property type="term" value="P:cell adhesion"/>
    <property type="evidence" value="ECO:0007669"/>
    <property type="project" value="InterPro"/>
</dbReference>
<dbReference type="InterPro" id="IPR050492">
    <property type="entry name" value="Bact_metal-bind_prot9"/>
</dbReference>
<dbReference type="InterPro" id="IPR006127">
    <property type="entry name" value="ZnuA-like"/>
</dbReference>
<dbReference type="InterPro" id="IPR006129">
    <property type="entry name" value="AdhesinB"/>
</dbReference>
<gene>
    <name evidence="6" type="ORF">CLV46_0076</name>
</gene>
<protein>
    <submittedName>
        <fullName evidence="6">Zinc/manganese transport system substrate-binding protein</fullName>
    </submittedName>
</protein>
<keyword evidence="4" id="KW-0732">Signal</keyword>
<comment type="similarity">
    <text evidence="5">Belongs to the bacterial solute-binding protein 9 family.</text>
</comment>
<dbReference type="AlphaFoldDB" id="A0A2M9CF52"/>
<dbReference type="GO" id="GO:0046872">
    <property type="term" value="F:metal ion binding"/>
    <property type="evidence" value="ECO:0007669"/>
    <property type="project" value="UniProtKB-KW"/>
</dbReference>
<evidence type="ECO:0000256" key="3">
    <source>
        <dbReference type="ARBA" id="ARBA00022723"/>
    </source>
</evidence>
<evidence type="ECO:0000256" key="1">
    <source>
        <dbReference type="ARBA" id="ARBA00004196"/>
    </source>
</evidence>
<dbReference type="SUPFAM" id="SSF53807">
    <property type="entry name" value="Helical backbone' metal receptor"/>
    <property type="match status" value="1"/>
</dbReference>
<dbReference type="Proteomes" id="UP000228758">
    <property type="component" value="Unassembled WGS sequence"/>
</dbReference>
<evidence type="ECO:0000256" key="4">
    <source>
        <dbReference type="ARBA" id="ARBA00022729"/>
    </source>
</evidence>
<organism evidence="6 7">
    <name type="scientific">Diaminobutyricimonas aerilata</name>
    <dbReference type="NCBI Taxonomy" id="1162967"/>
    <lineage>
        <taxon>Bacteria</taxon>
        <taxon>Bacillati</taxon>
        <taxon>Actinomycetota</taxon>
        <taxon>Actinomycetes</taxon>
        <taxon>Micrococcales</taxon>
        <taxon>Microbacteriaceae</taxon>
        <taxon>Diaminobutyricimonas</taxon>
    </lineage>
</organism>
<dbReference type="PRINTS" id="PR00690">
    <property type="entry name" value="ADHESNFAMILY"/>
</dbReference>
<evidence type="ECO:0000256" key="2">
    <source>
        <dbReference type="ARBA" id="ARBA00022448"/>
    </source>
</evidence>
<sequence>MNRAWGALLIAIGVAAGLVGCDAVTQGGPRIVATTNILGDVAQNVVGDAVEVVTLMPPGADPHSFEISAQEAAMLRDADLIISNGLGLEEGVQHHVDAAVEDGVPTFVAGDHVSVLEFATDDASGPDPHFWTDPARVTELLGPLADAIAEHVPGVDAVALAESAEVYAAQVAELDADLEAAFAALPSERRRLVTNHHVFGYLAERYDFEVIGAVLPSGTTLAAPSASDLEELASAIRDAGVPAIFADSSQPARVAEVLAEEAGVEVEIVSLFTESLSGAGEGAETYLEMMRTNGERIASALR</sequence>
<dbReference type="OrthoDB" id="9810636at2"/>
<comment type="caution">
    <text evidence="6">The sequence shown here is derived from an EMBL/GenBank/DDBJ whole genome shotgun (WGS) entry which is preliminary data.</text>
</comment>
<dbReference type="PANTHER" id="PTHR42953:SF1">
    <property type="entry name" value="METAL-BINDING PROTEIN HI_0362-RELATED"/>
    <property type="match status" value="1"/>
</dbReference>
<dbReference type="InterPro" id="IPR047701">
    <property type="entry name" value="AztC-like"/>
</dbReference>
<dbReference type="GO" id="GO:0030313">
    <property type="term" value="C:cell envelope"/>
    <property type="evidence" value="ECO:0007669"/>
    <property type="project" value="UniProtKB-SubCell"/>
</dbReference>
<evidence type="ECO:0000313" key="7">
    <source>
        <dbReference type="Proteomes" id="UP000228758"/>
    </source>
</evidence>
<dbReference type="RefSeq" id="WP_100362963.1">
    <property type="nucleotide sequence ID" value="NZ_PGFF01000001.1"/>
</dbReference>
<dbReference type="EMBL" id="PGFF01000001">
    <property type="protein sequence ID" value="PJJ70554.1"/>
    <property type="molecule type" value="Genomic_DNA"/>
</dbReference>
<dbReference type="PRINTS" id="PR00691">
    <property type="entry name" value="ADHESINB"/>
</dbReference>
<name>A0A2M9CF52_9MICO</name>
<evidence type="ECO:0000313" key="6">
    <source>
        <dbReference type="EMBL" id="PJJ70554.1"/>
    </source>
</evidence>
<keyword evidence="7" id="KW-1185">Reference proteome</keyword>
<keyword evidence="2 5" id="KW-0813">Transport</keyword>
<reference evidence="6 7" key="1">
    <citation type="submission" date="2017-11" db="EMBL/GenBank/DDBJ databases">
        <title>Genomic Encyclopedia of Archaeal and Bacterial Type Strains, Phase II (KMG-II): From Individual Species to Whole Genera.</title>
        <authorList>
            <person name="Goeker M."/>
        </authorList>
    </citation>
    <scope>NUCLEOTIDE SEQUENCE [LARGE SCALE GENOMIC DNA]</scope>
    <source>
        <strain evidence="6 7">DSM 27393</strain>
    </source>
</reference>
<dbReference type="PROSITE" id="PS51257">
    <property type="entry name" value="PROKAR_LIPOPROTEIN"/>
    <property type="match status" value="1"/>
</dbReference>
<accession>A0A2M9CF52</accession>
<keyword evidence="3" id="KW-0479">Metal-binding</keyword>
<proteinExistence type="inferred from homology"/>
<dbReference type="Gene3D" id="3.40.50.1980">
    <property type="entry name" value="Nitrogenase molybdenum iron protein domain"/>
    <property type="match status" value="2"/>
</dbReference>
<dbReference type="Pfam" id="PF01297">
    <property type="entry name" value="ZnuA"/>
    <property type="match status" value="1"/>
</dbReference>
<dbReference type="GO" id="GO:0030001">
    <property type="term" value="P:metal ion transport"/>
    <property type="evidence" value="ECO:0007669"/>
    <property type="project" value="InterPro"/>
</dbReference>
<comment type="subcellular location">
    <subcellularLocation>
        <location evidence="1">Cell envelope</location>
    </subcellularLocation>
</comment>
<evidence type="ECO:0000256" key="5">
    <source>
        <dbReference type="RuleBase" id="RU003512"/>
    </source>
</evidence>
<dbReference type="PANTHER" id="PTHR42953">
    <property type="entry name" value="HIGH-AFFINITY ZINC UPTAKE SYSTEM PROTEIN ZNUA-RELATED"/>
    <property type="match status" value="1"/>
</dbReference>
<dbReference type="NCBIfam" id="NF040870">
    <property type="entry name" value="AztC"/>
    <property type="match status" value="1"/>
</dbReference>